<dbReference type="EMBL" id="JAGEMI010000001">
    <property type="protein sequence ID" value="MBO1864791.1"/>
    <property type="molecule type" value="Genomic_DNA"/>
</dbReference>
<proteinExistence type="predicted"/>
<protein>
    <submittedName>
        <fullName evidence="1">Uncharacterized protein</fullName>
    </submittedName>
</protein>
<name>A0A939S5U8_9BRAD</name>
<reference evidence="1" key="1">
    <citation type="submission" date="2021-03" db="EMBL/GenBank/DDBJ databases">
        <title>Whole Genome Sequence of Bradyrhizobium sp. Strain 144S4.</title>
        <authorList>
            <person name="Bromfield E.S.P."/>
            <person name="Cloutier S."/>
        </authorList>
    </citation>
    <scope>NUCLEOTIDE SEQUENCE [LARGE SCALE GENOMIC DNA]</scope>
    <source>
        <strain evidence="1">144S4</strain>
    </source>
</reference>
<evidence type="ECO:0000313" key="3">
    <source>
        <dbReference type="Proteomes" id="UP000664702"/>
    </source>
</evidence>
<evidence type="ECO:0000313" key="2">
    <source>
        <dbReference type="EMBL" id="UEM08428.1"/>
    </source>
</evidence>
<evidence type="ECO:0000313" key="1">
    <source>
        <dbReference type="EMBL" id="MBO1864791.1"/>
    </source>
</evidence>
<organism evidence="1">
    <name type="scientific">Bradyrhizobium barranii subsp. barranii</name>
    <dbReference type="NCBI Taxonomy" id="2823807"/>
    <lineage>
        <taxon>Bacteria</taxon>
        <taxon>Pseudomonadati</taxon>
        <taxon>Pseudomonadota</taxon>
        <taxon>Alphaproteobacteria</taxon>
        <taxon>Hyphomicrobiales</taxon>
        <taxon>Nitrobacteraceae</taxon>
        <taxon>Bradyrhizobium</taxon>
        <taxon>Bradyrhizobium barranii</taxon>
    </lineage>
</organism>
<gene>
    <name evidence="2" type="ORF">J4G43_026930</name>
    <name evidence="1" type="ORF">J4G43_28920</name>
</gene>
<accession>A0A939S5U8</accession>
<dbReference type="AlphaFoldDB" id="A0A939S5U8"/>
<dbReference type="RefSeq" id="WP_208086816.1">
    <property type="nucleotide sequence ID" value="NZ_CP086136.1"/>
</dbReference>
<sequence>MPGLTMDRINPFAFYDFAKTIRDFTELSGETATTKVFWPLWQARGSLQRLLKSDPIPIGISQGKAQAAVTRMTELMSRRFEVTDAEGKATLRFPEANDEPISAWELQWIKTAIEEFETVFAEEMRETATYFVPRRGIYYTPALIDTADDSFPTELQSHIPQKTKDDWKSAGRCLAFNLLAASGFHVARAVEACLESYYFLFSGKTETLNGWKDYIIALRKIAATKPTPCPSEKTLAEIDQMREDYRNPIVHPRVILSEPDARMLFANGESVIIAMAQEIAKAASGVQTTLALQGGGNAPQIQAPSTPTSP</sequence>
<dbReference type="EMBL" id="CP086136">
    <property type="protein sequence ID" value="UEM08428.1"/>
    <property type="molecule type" value="Genomic_DNA"/>
</dbReference>
<dbReference type="KEGG" id="bban:J4G43_026930"/>
<reference evidence="2 3" key="2">
    <citation type="journal article" date="2022" name="Int. J. Syst. Evol. Microbiol.">
        <title>Strains of Bradyrhizobium barranii sp. nov. associated with legumes native to Canada are symbionts of soybeans and belong to different subspecies (subsp. barranii subsp. nov. and subsp. apii subsp. nov.) and symbiovars (sv. glycinearum and sv. septentrionale).</title>
        <authorList>
            <person name="Bromfield E.S.P."/>
            <person name="Cloutier S."/>
            <person name="Wasai-Hara S."/>
            <person name="Minamisawa K."/>
        </authorList>
    </citation>
    <scope>NUCLEOTIDE SEQUENCE [LARGE SCALE GENOMIC DNA]</scope>
    <source>
        <strain evidence="2 3">144S4</strain>
    </source>
</reference>
<dbReference type="Proteomes" id="UP000664702">
    <property type="component" value="Chromosome"/>
</dbReference>